<reference evidence="8 9" key="1">
    <citation type="submission" date="2019-06" db="EMBL/GenBank/DDBJ databases">
        <title>Genome sequencing of plant associated microbes to promote plant fitness in Sorghum bicolor and Oryza sativa.</title>
        <authorList>
            <person name="Coleman-Derr D."/>
        </authorList>
    </citation>
    <scope>NUCLEOTIDE SEQUENCE [LARGE SCALE GENOMIC DNA]</scope>
    <source>
        <strain evidence="8 9">KV-663</strain>
    </source>
</reference>
<dbReference type="InterPro" id="IPR002126">
    <property type="entry name" value="Cadherin-like_dom"/>
</dbReference>
<dbReference type="PRINTS" id="PR00205">
    <property type="entry name" value="CADHERIN"/>
</dbReference>
<dbReference type="PROSITE" id="PS50268">
    <property type="entry name" value="CADHERIN_2"/>
    <property type="match status" value="2"/>
</dbReference>
<dbReference type="InterPro" id="IPR014755">
    <property type="entry name" value="Cu-Rt/internalin_Ig-like"/>
</dbReference>
<dbReference type="SUPFAM" id="SSF49313">
    <property type="entry name" value="Cadherin-like"/>
    <property type="match status" value="2"/>
</dbReference>
<keyword evidence="4" id="KW-0472">Membrane</keyword>
<dbReference type="Pfam" id="PF13205">
    <property type="entry name" value="Big_5"/>
    <property type="match status" value="5"/>
</dbReference>
<keyword evidence="5" id="KW-0325">Glycoprotein</keyword>
<keyword evidence="4" id="KW-1133">Transmembrane helix</keyword>
<dbReference type="InterPro" id="IPR032812">
    <property type="entry name" value="SbsA_Ig"/>
</dbReference>
<dbReference type="PANTHER" id="PTHR24028">
    <property type="entry name" value="CADHERIN-87A"/>
    <property type="match status" value="1"/>
</dbReference>
<comment type="caution">
    <text evidence="8">The sequence shown here is derived from an EMBL/GenBank/DDBJ whole genome shotgun (WGS) entry which is preliminary data.</text>
</comment>
<organism evidence="8 9">
    <name type="scientific">Humibacillus xanthopallidus</name>
    <dbReference type="NCBI Taxonomy" id="412689"/>
    <lineage>
        <taxon>Bacteria</taxon>
        <taxon>Bacillati</taxon>
        <taxon>Actinomycetota</taxon>
        <taxon>Actinomycetes</taxon>
        <taxon>Micrococcales</taxon>
        <taxon>Intrasporangiaceae</taxon>
        <taxon>Humibacillus</taxon>
    </lineage>
</organism>
<dbReference type="OrthoDB" id="5112730at2"/>
<dbReference type="Gene3D" id="2.60.40.1220">
    <property type="match status" value="1"/>
</dbReference>
<dbReference type="SMART" id="SM00112">
    <property type="entry name" value="CA"/>
    <property type="match status" value="2"/>
</dbReference>
<dbReference type="GO" id="GO:0005509">
    <property type="term" value="F:calcium ion binding"/>
    <property type="evidence" value="ECO:0007669"/>
    <property type="project" value="InterPro"/>
</dbReference>
<feature type="chain" id="PRO_5021946888" evidence="6">
    <location>
        <begin position="33"/>
        <end position="1708"/>
    </location>
</feature>
<dbReference type="PANTHER" id="PTHR24028:SF328">
    <property type="entry name" value="CADHERIN-3"/>
    <property type="match status" value="1"/>
</dbReference>
<keyword evidence="2" id="KW-0812">Transmembrane</keyword>
<dbReference type="Proteomes" id="UP000316747">
    <property type="component" value="Unassembled WGS sequence"/>
</dbReference>
<feature type="domain" description="Cadherin" evidence="7">
    <location>
        <begin position="777"/>
        <end position="882"/>
    </location>
</feature>
<accession>A0A543H8M8</accession>
<evidence type="ECO:0000259" key="7">
    <source>
        <dbReference type="PROSITE" id="PS50268"/>
    </source>
</evidence>
<evidence type="ECO:0000256" key="4">
    <source>
        <dbReference type="ARBA" id="ARBA00022989"/>
    </source>
</evidence>
<sequence>MSRVSALLSRIAAACAVLLVAALLAPAGSAAAAPVAGEMSYACALKSNGVLRAVSSLSECKGNETKVTLKPGPAIFCVQPSGSTRLATKPKDCKSPATALTLPPTSGTVYFCAALPSGTLRYVTGPGQCLTGEVQVQVTPNDAAPSVTSTSPADGATHVATDVSPTVTFSEPVTATVGSFAFACDATPIPFAVSGSGGSTLTLDPTGSLPQGASCTVTVYAAGVTDVDSLDPPDNMVANRTFSFETDAAPSLVSSTPVDGAVGVATSTNIVLTFSEPVDVANGAFSLACGGPALPYTVTGSGTSTVTVNPDADLAQTATCTLTAPAADITDVDAGDPPNALTAAVDISFQTVDAAPTLVSISPADGATHVATDANIVMTFSEPVSVPNAGTFSLECPAGFPQGYTVLGLSGTTLTIDPAGPLPEGETCRFTGDASTITDNDAVDPPDNLTANIDASFTVDSPPAVVSTDPADNATNVPADQELTVTFSEPVTVSQSSFTLTCDSNPVAFTIGGTDTAVTLTPTSALPGTAACLLTVVAAQVSDADAGDPPDTMTANVTVSFTTVDTAPTVVSTSPTNGATDVASGATITVTFSEPVTADAGAFSLECPVATTTAFALSGSGTDWTLTPDAKLPAAVLCTLTIDGSKIHDTDTVDPPDEMVADVTVEFTVAANSAPTDLALSAATVAENQPSGTAVGTFSSTDPDPGDTFTYTLDAGPGDTDNGSFTIVGDKLRTAASFDFEAKASYSINVRTTDSAGNVFEKSFVITVTDVNEAPTDISLSNATVAENEPAATVVGSLTATDPDAGQSHTFTVVTTGCGGTYADGSSFTVTGGSLVTSAPLDYEAKSSYTVCVRVTDSGTPGLTFDELFTITVTNVNEAPVVGGDSYSGAIGNTLALRGVTATGPSTTLTGALPLANDTDPEGDTISVVAGTLATTGGGSVTINANGTFSYLPGVGDVGQTDTVTYTVTDGLLTSTGTMSIAIGNDRVWWVNAAAPAGGDGRSTAPLTTLTTLNGAGGSGDVDGPGDYLFVYAAAGSYAGGLALEANQRLHGQRHGLTVGGTVLVPAGATAPTITNAAGNGVTLANGVDVQGVTVSGASADGIHGDNVTTATIGSAVTVSGSGADGIDLTGAATGSIGVAATVTGSTARSVNVSNRSGGTTSFTGPISGTGINLASNTGATVTFSAALTISSGGTSAFSATGGGTVTASDTTSTLTSTTGSTLVVENTTIGGAGLKFRSISANGAANGIRLNTTGSSGGLSVLGGGNTSLGGNASGGTIQNTTGPGVSLTSTSSVSLNNLTVSNTPGASGIKGTGVAGFSFTYGTVTGSGSAGGGAAGAVASNIAFDGTGDGISNVSGAVTVSNSVLTSGYNHGLTIYNNSGVISTLTVTGNTITSAATAAGSIGSGVLVQEFGSAGTGATITTGSISSNSITGFPNGSGIRLTGGNPTSLAAPVSQIGTSGSHFAITGNLVHGFSTSVLMSTEAIIVLAQGRGTSYIDVTNNGTVANPVGLTQGDGISVNATWQHNLTSAITGNVIAPGTGGVVTNRGITGGAAAGGIPGGTGDTAVLNATISNNTVSQTRGNGIYFVARESSTLRTTVQNNSVAAPTLIGAGIRFDSGTPAPNSVNATLCALISGNTTAGFSPNPGIALRKEGTVSNVNTFGIFGLSPSPTTTALETTSYVATQNPASSGGALLVSAQTGFTACTP</sequence>
<evidence type="ECO:0000256" key="5">
    <source>
        <dbReference type="ARBA" id="ARBA00023180"/>
    </source>
</evidence>
<dbReference type="InterPro" id="IPR050174">
    <property type="entry name" value="Protocadherin/Cadherin-CA"/>
</dbReference>
<keyword evidence="3 6" id="KW-0732">Signal</keyword>
<comment type="subcellular location">
    <subcellularLocation>
        <location evidence="1">Membrane</location>
        <topology evidence="1">Single-pass membrane protein</topology>
    </subcellularLocation>
</comment>
<evidence type="ECO:0000313" key="9">
    <source>
        <dbReference type="Proteomes" id="UP000316747"/>
    </source>
</evidence>
<feature type="signal peptide" evidence="6">
    <location>
        <begin position="1"/>
        <end position="32"/>
    </location>
</feature>
<keyword evidence="9" id="KW-1185">Reference proteome</keyword>
<dbReference type="RefSeq" id="WP_141847629.1">
    <property type="nucleotide sequence ID" value="NZ_VFPM01000006.1"/>
</dbReference>
<dbReference type="Pfam" id="PF00028">
    <property type="entry name" value="Cadherin"/>
    <property type="match status" value="2"/>
</dbReference>
<dbReference type="CDD" id="cd11304">
    <property type="entry name" value="Cadherin_repeat"/>
    <property type="match status" value="2"/>
</dbReference>
<feature type="domain" description="Cadherin" evidence="7">
    <location>
        <begin position="677"/>
        <end position="777"/>
    </location>
</feature>
<evidence type="ECO:0000256" key="6">
    <source>
        <dbReference type="SAM" id="SignalP"/>
    </source>
</evidence>
<dbReference type="Gene3D" id="2.60.40.60">
    <property type="entry name" value="Cadherins"/>
    <property type="match status" value="2"/>
</dbReference>
<dbReference type="Gene3D" id="2.60.40.3710">
    <property type="match status" value="3"/>
</dbReference>
<evidence type="ECO:0000256" key="2">
    <source>
        <dbReference type="ARBA" id="ARBA00022692"/>
    </source>
</evidence>
<dbReference type="Pfam" id="PF17963">
    <property type="entry name" value="Big_9"/>
    <property type="match status" value="1"/>
</dbReference>
<evidence type="ECO:0000256" key="3">
    <source>
        <dbReference type="ARBA" id="ARBA00022729"/>
    </source>
</evidence>
<protein>
    <submittedName>
        <fullName evidence="8">Cadherin domain-containing protein</fullName>
    </submittedName>
</protein>
<dbReference type="GO" id="GO:0005886">
    <property type="term" value="C:plasma membrane"/>
    <property type="evidence" value="ECO:0007669"/>
    <property type="project" value="TreeGrafter"/>
</dbReference>
<evidence type="ECO:0000256" key="1">
    <source>
        <dbReference type="ARBA" id="ARBA00004167"/>
    </source>
</evidence>
<gene>
    <name evidence="8" type="ORF">FBY41_4647</name>
</gene>
<dbReference type="GO" id="GO:0007156">
    <property type="term" value="P:homophilic cell adhesion via plasma membrane adhesion molecules"/>
    <property type="evidence" value="ECO:0007669"/>
    <property type="project" value="InterPro"/>
</dbReference>
<evidence type="ECO:0000313" key="8">
    <source>
        <dbReference type="EMBL" id="TQM54609.1"/>
    </source>
</evidence>
<name>A0A543H8M8_9MICO</name>
<dbReference type="InterPro" id="IPR006626">
    <property type="entry name" value="PbH1"/>
</dbReference>
<dbReference type="SMART" id="SM00710">
    <property type="entry name" value="PbH1"/>
    <property type="match status" value="12"/>
</dbReference>
<proteinExistence type="predicted"/>
<dbReference type="InterPro" id="IPR015919">
    <property type="entry name" value="Cadherin-like_sf"/>
</dbReference>
<dbReference type="EMBL" id="VFPM01000006">
    <property type="protein sequence ID" value="TQM54609.1"/>
    <property type="molecule type" value="Genomic_DNA"/>
</dbReference>